<name>A0A0F9II27_9ZZZZ</name>
<dbReference type="Gene3D" id="3.40.50.2000">
    <property type="entry name" value="Glycogen Phosphorylase B"/>
    <property type="match status" value="2"/>
</dbReference>
<protein>
    <recommendedName>
        <fullName evidence="2">Glycosyl transferase family 1 domain-containing protein</fullName>
    </recommendedName>
</protein>
<sequence>MNIFVAIPDQYAGCGFYRQYQPHNRLAKTHKDVNVLLGAGLKNEKDEYMPDDAIADIDILQMHKQYVDIKLVEKCKSIGVITIVDFDDWWHVDTEHLFYRKYIKEDIARKLINLIRTADWITCTTDRLAEEIAKINRNVIVLPNAMDMNYDGCKIDRVEEKETILGYLGGHCHGKDVQQLHGLNNMLSRFDNYKIRLMGVDGSTVYQKYADILSDGGKLAGKSFDWVNQANIWSYPQLYNLLDISLVPLVDNRFNGFKSELKLIEAGFFRKAVIVDNVHPYKPLLKHKVNAMVVNKRQDWYRNAKYLLENPQAVKDLGDALFETVQPYHIDVVTKKRYKFYKDVLKDKHINSSDRFSRIPAVG</sequence>
<evidence type="ECO:0000313" key="1">
    <source>
        <dbReference type="EMBL" id="KKL86947.1"/>
    </source>
</evidence>
<reference evidence="1" key="1">
    <citation type="journal article" date="2015" name="Nature">
        <title>Complex archaea that bridge the gap between prokaryotes and eukaryotes.</title>
        <authorList>
            <person name="Spang A."/>
            <person name="Saw J.H."/>
            <person name="Jorgensen S.L."/>
            <person name="Zaremba-Niedzwiedzka K."/>
            <person name="Martijn J."/>
            <person name="Lind A.E."/>
            <person name="van Eijk R."/>
            <person name="Schleper C."/>
            <person name="Guy L."/>
            <person name="Ettema T.J."/>
        </authorList>
    </citation>
    <scope>NUCLEOTIDE SEQUENCE</scope>
</reference>
<proteinExistence type="predicted"/>
<evidence type="ECO:0008006" key="2">
    <source>
        <dbReference type="Google" id="ProtNLM"/>
    </source>
</evidence>
<organism evidence="1">
    <name type="scientific">marine sediment metagenome</name>
    <dbReference type="NCBI Taxonomy" id="412755"/>
    <lineage>
        <taxon>unclassified sequences</taxon>
        <taxon>metagenomes</taxon>
        <taxon>ecological metagenomes</taxon>
    </lineage>
</organism>
<comment type="caution">
    <text evidence="1">The sequence shown here is derived from an EMBL/GenBank/DDBJ whole genome shotgun (WGS) entry which is preliminary data.</text>
</comment>
<dbReference type="SUPFAM" id="SSF53756">
    <property type="entry name" value="UDP-Glycosyltransferase/glycogen phosphorylase"/>
    <property type="match status" value="1"/>
</dbReference>
<gene>
    <name evidence="1" type="ORF">LCGC14_1939640</name>
</gene>
<dbReference type="EMBL" id="LAZR01020969">
    <property type="protein sequence ID" value="KKL86947.1"/>
    <property type="molecule type" value="Genomic_DNA"/>
</dbReference>
<accession>A0A0F9II27</accession>
<dbReference type="AlphaFoldDB" id="A0A0F9II27"/>